<dbReference type="Pfam" id="PF17921">
    <property type="entry name" value="Integrase_H2C2"/>
    <property type="match status" value="1"/>
</dbReference>
<name>A0A6I9WU49_9HYME</name>
<dbReference type="Gene3D" id="3.30.420.10">
    <property type="entry name" value="Ribonuclease H-like superfamily/Ribonuclease H"/>
    <property type="match status" value="1"/>
</dbReference>
<protein>
    <submittedName>
        <fullName evidence="3">Uncharacterized protein LOC105431069</fullName>
    </submittedName>
</protein>
<evidence type="ECO:0000313" key="3">
    <source>
        <dbReference type="RefSeq" id="XP_011643308.1"/>
    </source>
</evidence>
<dbReference type="InterPro" id="IPR012337">
    <property type="entry name" value="RNaseH-like_sf"/>
</dbReference>
<dbReference type="Gene3D" id="1.10.340.70">
    <property type="match status" value="1"/>
</dbReference>
<dbReference type="GeneID" id="105431069"/>
<gene>
    <name evidence="3" type="primary">LOC105431069</name>
</gene>
<sequence length="269" mass="30942">MSELKFSQKHPILLPSRHFLTDLIIRETHERYYHAGSQMTLYTIRQKFWPLDGRNQVRKVVRSCVRYFRFCAIIKRVHEAESSNISILHGAESSNISAPHEAESSTISVLSRPSPRSFTFIARWGIPSRIYSDNGTNFRSANNQFRELYMLLNSDEHKNMINRFSTDYRITWHFIPPVAPYFGGLWEATVKSFKHHFRRVVGELLFIFEELNTFAIEVEGILNSRPISALSSDPNDLLVLTPAHCLIGGPLISMPELDLIDVPANHLST</sequence>
<reference evidence="3" key="1">
    <citation type="submission" date="2025-08" db="UniProtKB">
        <authorList>
            <consortium name="RefSeq"/>
        </authorList>
    </citation>
    <scope>IDENTIFICATION</scope>
</reference>
<dbReference type="AlphaFoldDB" id="A0A6I9WU49"/>
<dbReference type="KEGG" id="pbar:105431069"/>
<proteinExistence type="predicted"/>
<dbReference type="OrthoDB" id="7695048at2759"/>
<keyword evidence="2" id="KW-1185">Reference proteome</keyword>
<organism evidence="2 3">
    <name type="scientific">Pogonomyrmex barbatus</name>
    <name type="common">red harvester ant</name>
    <dbReference type="NCBI Taxonomy" id="144034"/>
    <lineage>
        <taxon>Eukaryota</taxon>
        <taxon>Metazoa</taxon>
        <taxon>Ecdysozoa</taxon>
        <taxon>Arthropoda</taxon>
        <taxon>Hexapoda</taxon>
        <taxon>Insecta</taxon>
        <taxon>Pterygota</taxon>
        <taxon>Neoptera</taxon>
        <taxon>Endopterygota</taxon>
        <taxon>Hymenoptera</taxon>
        <taxon>Apocrita</taxon>
        <taxon>Aculeata</taxon>
        <taxon>Formicoidea</taxon>
        <taxon>Formicidae</taxon>
        <taxon>Myrmicinae</taxon>
        <taxon>Pogonomyrmex</taxon>
    </lineage>
</organism>
<dbReference type="PANTHER" id="PTHR47331">
    <property type="entry name" value="PHD-TYPE DOMAIN-CONTAINING PROTEIN"/>
    <property type="match status" value="1"/>
</dbReference>
<dbReference type="PROSITE" id="PS50994">
    <property type="entry name" value="INTEGRASE"/>
    <property type="match status" value="1"/>
</dbReference>
<dbReference type="RefSeq" id="XP_011643308.1">
    <property type="nucleotide sequence ID" value="XM_011645006.1"/>
</dbReference>
<dbReference type="InterPro" id="IPR001584">
    <property type="entry name" value="Integrase_cat-core"/>
</dbReference>
<feature type="domain" description="Integrase catalytic" evidence="1">
    <location>
        <begin position="39"/>
        <end position="250"/>
    </location>
</feature>
<evidence type="ECO:0000259" key="1">
    <source>
        <dbReference type="PROSITE" id="PS50994"/>
    </source>
</evidence>
<dbReference type="InterPro" id="IPR041588">
    <property type="entry name" value="Integrase_H2C2"/>
</dbReference>
<dbReference type="SUPFAM" id="SSF53098">
    <property type="entry name" value="Ribonuclease H-like"/>
    <property type="match status" value="1"/>
</dbReference>
<accession>A0A6I9WU49</accession>
<dbReference type="GO" id="GO:0015074">
    <property type="term" value="P:DNA integration"/>
    <property type="evidence" value="ECO:0007669"/>
    <property type="project" value="InterPro"/>
</dbReference>
<dbReference type="GO" id="GO:0003676">
    <property type="term" value="F:nucleic acid binding"/>
    <property type="evidence" value="ECO:0007669"/>
    <property type="project" value="InterPro"/>
</dbReference>
<dbReference type="InterPro" id="IPR036397">
    <property type="entry name" value="RNaseH_sf"/>
</dbReference>
<dbReference type="Proteomes" id="UP000504615">
    <property type="component" value="Unplaced"/>
</dbReference>
<evidence type="ECO:0000313" key="2">
    <source>
        <dbReference type="Proteomes" id="UP000504615"/>
    </source>
</evidence>